<gene>
    <name evidence="1" type="ORF">SO3561_09939</name>
</gene>
<reference evidence="2" key="1">
    <citation type="submission" date="2017-05" db="EMBL/GenBank/DDBJ databases">
        <title>Streptomyces olivochromogenes NBRC 3561 whole genome shotgun sequence.</title>
        <authorList>
            <person name="Dohra H."/>
            <person name="Kodani S."/>
        </authorList>
    </citation>
    <scope>NUCLEOTIDE SEQUENCE [LARGE SCALE GENOMIC DNA]</scope>
    <source>
        <strain evidence="2">NBRC 3561</strain>
    </source>
</reference>
<proteinExistence type="predicted"/>
<comment type="caution">
    <text evidence="1">The sequence shown here is derived from an EMBL/GenBank/DDBJ whole genome shotgun (WGS) entry which is preliminary data.</text>
</comment>
<dbReference type="Proteomes" id="UP000217446">
    <property type="component" value="Unassembled WGS sequence"/>
</dbReference>
<accession>A0A250VW95</accession>
<sequence length="56" mass="6433">MTMSDTKEINDLLTARQDRGFVAAEDSWYSGFALRADRHCGWRSPAMRRPTSRRAS</sequence>
<evidence type="ECO:0000313" key="2">
    <source>
        <dbReference type="Proteomes" id="UP000217446"/>
    </source>
</evidence>
<protein>
    <submittedName>
        <fullName evidence="1">Uncharacterized protein</fullName>
    </submittedName>
</protein>
<keyword evidence="2" id="KW-1185">Reference proteome</keyword>
<dbReference type="EMBL" id="BDQI01000051">
    <property type="protein sequence ID" value="GAX58366.1"/>
    <property type="molecule type" value="Genomic_DNA"/>
</dbReference>
<evidence type="ECO:0000313" key="1">
    <source>
        <dbReference type="EMBL" id="GAX58366.1"/>
    </source>
</evidence>
<dbReference type="AlphaFoldDB" id="A0A250VW95"/>
<name>A0A250VW95_STROL</name>
<organism evidence="1 2">
    <name type="scientific">Streptomyces olivochromogenes</name>
    <dbReference type="NCBI Taxonomy" id="1963"/>
    <lineage>
        <taxon>Bacteria</taxon>
        <taxon>Bacillati</taxon>
        <taxon>Actinomycetota</taxon>
        <taxon>Actinomycetes</taxon>
        <taxon>Kitasatosporales</taxon>
        <taxon>Streptomycetaceae</taxon>
        <taxon>Streptomyces</taxon>
    </lineage>
</organism>